<proteinExistence type="predicted"/>
<dbReference type="Gene3D" id="3.40.50.2000">
    <property type="entry name" value="Glycogen Phosphorylase B"/>
    <property type="match status" value="2"/>
</dbReference>
<dbReference type="Proteomes" id="UP000476837">
    <property type="component" value="Unassembled WGS sequence"/>
</dbReference>
<evidence type="ECO:0000313" key="2">
    <source>
        <dbReference type="EMBL" id="KAA0684623.1"/>
    </source>
</evidence>
<dbReference type="PANTHER" id="PTHR12526:SF638">
    <property type="entry name" value="SPORE COAT PROTEIN SA"/>
    <property type="match status" value="1"/>
</dbReference>
<name>A0A6L3AYF9_AZOBR</name>
<dbReference type="PANTHER" id="PTHR12526">
    <property type="entry name" value="GLYCOSYLTRANSFERASE"/>
    <property type="match status" value="1"/>
</dbReference>
<organism evidence="2 3">
    <name type="scientific">Azospirillum brasilense</name>
    <dbReference type="NCBI Taxonomy" id="192"/>
    <lineage>
        <taxon>Bacteria</taxon>
        <taxon>Pseudomonadati</taxon>
        <taxon>Pseudomonadota</taxon>
        <taxon>Alphaproteobacteria</taxon>
        <taxon>Rhodospirillales</taxon>
        <taxon>Azospirillaceae</taxon>
        <taxon>Azospirillum</taxon>
    </lineage>
</organism>
<dbReference type="AlphaFoldDB" id="A0A6L3AYF9"/>
<reference evidence="2 3" key="1">
    <citation type="submission" date="2018-07" db="EMBL/GenBank/DDBJ databases">
        <title>Genome sequence of Roseomonas fauriae ATCC 49958.</title>
        <authorList>
            <person name="Sant'Anna F.H."/>
            <person name="Baldani J.I."/>
            <person name="Zilli J.E."/>
            <person name="Reis V.M."/>
            <person name="Hartmann A."/>
            <person name="Cruz L."/>
            <person name="de Souza E.M."/>
            <person name="de Oliveira Pedrosa F."/>
            <person name="Passaglia L.M.P."/>
        </authorList>
    </citation>
    <scope>NUCLEOTIDE SEQUENCE [LARGE SCALE GENOMIC DNA]</scope>
    <source>
        <strain evidence="2 3">ATCC 49958</strain>
    </source>
</reference>
<dbReference type="SUPFAM" id="SSF53756">
    <property type="entry name" value="UDP-Glycosyltransferase/glycogen phosphorylase"/>
    <property type="match status" value="1"/>
</dbReference>
<dbReference type="InterPro" id="IPR028098">
    <property type="entry name" value="Glyco_trans_4-like_N"/>
</dbReference>
<dbReference type="GO" id="GO:0016757">
    <property type="term" value="F:glycosyltransferase activity"/>
    <property type="evidence" value="ECO:0007669"/>
    <property type="project" value="UniProtKB-ARBA"/>
</dbReference>
<feature type="domain" description="Glycosyltransferase subfamily 4-like N-terminal" evidence="1">
    <location>
        <begin position="33"/>
        <end position="208"/>
    </location>
</feature>
<gene>
    <name evidence="2" type="ORF">DS837_16425</name>
</gene>
<accession>A0A6L3AYF9</accession>
<dbReference type="EMBL" id="QOKV01000010">
    <property type="protein sequence ID" value="KAA0684623.1"/>
    <property type="molecule type" value="Genomic_DNA"/>
</dbReference>
<comment type="caution">
    <text evidence="2">The sequence shown here is derived from an EMBL/GenBank/DDBJ whole genome shotgun (WGS) entry which is preliminary data.</text>
</comment>
<evidence type="ECO:0000313" key="3">
    <source>
        <dbReference type="Proteomes" id="UP000476837"/>
    </source>
</evidence>
<protein>
    <submittedName>
        <fullName evidence="2">Glycosyltransferase WbuB</fullName>
    </submittedName>
</protein>
<dbReference type="CDD" id="cd03794">
    <property type="entry name" value="GT4_WbuB-like"/>
    <property type="match status" value="1"/>
</dbReference>
<dbReference type="Pfam" id="PF13692">
    <property type="entry name" value="Glyco_trans_1_4"/>
    <property type="match status" value="1"/>
</dbReference>
<dbReference type="Pfam" id="PF13579">
    <property type="entry name" value="Glyco_trans_4_4"/>
    <property type="match status" value="1"/>
</dbReference>
<evidence type="ECO:0000259" key="1">
    <source>
        <dbReference type="Pfam" id="PF13579"/>
    </source>
</evidence>
<sequence length="430" mass="44986">MHTYACQTTAVIILSWILHPSCSSTECFLRRRGATGRCVSDLAERMAAIGWRVTVVADGCGPSDAPPGVTVRRTGGGRPPDVGAGGRDARLTARGYLAAAVRLIQRALRLPRHDVVVTMTDPPLLACAGPLIAARHGAASIHWSQDVFPALLPVLGIRLPEPLMRMTEVASARALRRHDAVVAIGRCMAGRLAAAGVPAERITVLPNWPDPRIRPVPRADNPFRLEHGLGNRFTVAYSGNMGLAHPMDAVLDAATLLARSDSTVEIVLIGEGRRRAAVAEAVERRGLPNVRLLPLQPPDRLAESLSAADLHLATMDPRAEGLLVPSKVAGALAAGRPCLFLGPAGSDAAAMLDGCGQRLAPDDAAGLAGAIRRYALDPALCAEHGARALAVASAWDATAAARRFAALAGALRQTGLRGASVLPGRSLPHA</sequence>
<keyword evidence="2" id="KW-0808">Transferase</keyword>